<accession>A0A852W5F3</accession>
<evidence type="ECO:0000256" key="3">
    <source>
        <dbReference type="ARBA" id="ARBA00023163"/>
    </source>
</evidence>
<reference evidence="6 7" key="1">
    <citation type="submission" date="2020-07" db="EMBL/GenBank/DDBJ databases">
        <title>Sequencing the genomes of 1000 actinobacteria strains.</title>
        <authorList>
            <person name="Klenk H.-P."/>
        </authorList>
    </citation>
    <scope>NUCLEOTIDE SEQUENCE [LARGE SCALE GENOMIC DNA]</scope>
    <source>
        <strain evidence="6 7">DSM 44749</strain>
    </source>
</reference>
<dbReference type="GO" id="GO:0000976">
    <property type="term" value="F:transcription cis-regulatory region binding"/>
    <property type="evidence" value="ECO:0007669"/>
    <property type="project" value="TreeGrafter"/>
</dbReference>
<gene>
    <name evidence="6" type="ORF">HDA37_004478</name>
</gene>
<dbReference type="InterPro" id="IPR009057">
    <property type="entry name" value="Homeodomain-like_sf"/>
</dbReference>
<comment type="caution">
    <text evidence="6">The sequence shown here is derived from an EMBL/GenBank/DDBJ whole genome shotgun (WGS) entry which is preliminary data.</text>
</comment>
<name>A0A852W5F3_PSEA5</name>
<keyword evidence="2 4" id="KW-0238">DNA-binding</keyword>
<dbReference type="InterPro" id="IPR049445">
    <property type="entry name" value="TetR_SbtR-like_C"/>
</dbReference>
<keyword evidence="3" id="KW-0804">Transcription</keyword>
<dbReference type="InterPro" id="IPR001647">
    <property type="entry name" value="HTH_TetR"/>
</dbReference>
<dbReference type="PROSITE" id="PS50977">
    <property type="entry name" value="HTH_TETR_2"/>
    <property type="match status" value="1"/>
</dbReference>
<dbReference type="Gene3D" id="1.10.357.10">
    <property type="entry name" value="Tetracycline Repressor, domain 2"/>
    <property type="match status" value="1"/>
</dbReference>
<keyword evidence="1" id="KW-0805">Transcription regulation</keyword>
<evidence type="ECO:0000256" key="4">
    <source>
        <dbReference type="PROSITE-ProRule" id="PRU00335"/>
    </source>
</evidence>
<dbReference type="Proteomes" id="UP000549695">
    <property type="component" value="Unassembled WGS sequence"/>
</dbReference>
<dbReference type="GeneID" id="98054152"/>
<dbReference type="PRINTS" id="PR00455">
    <property type="entry name" value="HTHTETR"/>
</dbReference>
<dbReference type="GO" id="GO:0003700">
    <property type="term" value="F:DNA-binding transcription factor activity"/>
    <property type="evidence" value="ECO:0007669"/>
    <property type="project" value="TreeGrafter"/>
</dbReference>
<feature type="DNA-binding region" description="H-T-H motif" evidence="4">
    <location>
        <begin position="35"/>
        <end position="54"/>
    </location>
</feature>
<dbReference type="Pfam" id="PF21597">
    <property type="entry name" value="TetR_C_43"/>
    <property type="match status" value="1"/>
</dbReference>
<evidence type="ECO:0000259" key="5">
    <source>
        <dbReference type="PROSITE" id="PS50977"/>
    </source>
</evidence>
<dbReference type="Pfam" id="PF00440">
    <property type="entry name" value="TetR_N"/>
    <property type="match status" value="1"/>
</dbReference>
<dbReference type="SUPFAM" id="SSF46689">
    <property type="entry name" value="Homeodomain-like"/>
    <property type="match status" value="1"/>
</dbReference>
<dbReference type="SUPFAM" id="SSF48498">
    <property type="entry name" value="Tetracyclin repressor-like, C-terminal domain"/>
    <property type="match status" value="1"/>
</dbReference>
<protein>
    <submittedName>
        <fullName evidence="6">AcrR family transcriptional regulator</fullName>
    </submittedName>
</protein>
<sequence>MGVQREPVRSDARRSRAALLEAAAAEFVTAGVDAPVRAIAARAGVGVGTVYRHFPTRPDLVVAVYRHQVEGCAAAARTCLDAGPTPFDALVAWVGEFVDLLVTKHGLVAMLVHDDGRSAALHELFLERLLPAGEGIVRAAQEAGQLPSDVTAYEVLRGIGNLCFGAEADSAYDARRAVGFFLAGLRVA</sequence>
<organism evidence="6 7">
    <name type="scientific">Pseudonocardia alni</name>
    <name type="common">Amycolata alni</name>
    <dbReference type="NCBI Taxonomy" id="33907"/>
    <lineage>
        <taxon>Bacteria</taxon>
        <taxon>Bacillati</taxon>
        <taxon>Actinomycetota</taxon>
        <taxon>Actinomycetes</taxon>
        <taxon>Pseudonocardiales</taxon>
        <taxon>Pseudonocardiaceae</taxon>
        <taxon>Pseudonocardia</taxon>
    </lineage>
</organism>
<evidence type="ECO:0000313" key="7">
    <source>
        <dbReference type="Proteomes" id="UP000549695"/>
    </source>
</evidence>
<dbReference type="InterPro" id="IPR050109">
    <property type="entry name" value="HTH-type_TetR-like_transc_reg"/>
</dbReference>
<evidence type="ECO:0000256" key="2">
    <source>
        <dbReference type="ARBA" id="ARBA00023125"/>
    </source>
</evidence>
<dbReference type="PANTHER" id="PTHR30055:SF234">
    <property type="entry name" value="HTH-TYPE TRANSCRIPTIONAL REGULATOR BETI"/>
    <property type="match status" value="1"/>
</dbReference>
<evidence type="ECO:0000256" key="1">
    <source>
        <dbReference type="ARBA" id="ARBA00023015"/>
    </source>
</evidence>
<dbReference type="EMBL" id="JACCCZ010000001">
    <property type="protein sequence ID" value="NYG04193.1"/>
    <property type="molecule type" value="Genomic_DNA"/>
</dbReference>
<dbReference type="RefSeq" id="WP_312888862.1">
    <property type="nucleotide sequence ID" value="NZ_BAAAJZ010000006.1"/>
</dbReference>
<dbReference type="AlphaFoldDB" id="A0A852W5F3"/>
<proteinExistence type="predicted"/>
<keyword evidence="7" id="KW-1185">Reference proteome</keyword>
<evidence type="ECO:0000313" key="6">
    <source>
        <dbReference type="EMBL" id="NYG04193.1"/>
    </source>
</evidence>
<dbReference type="InterPro" id="IPR036271">
    <property type="entry name" value="Tet_transcr_reg_TetR-rel_C_sf"/>
</dbReference>
<dbReference type="PANTHER" id="PTHR30055">
    <property type="entry name" value="HTH-TYPE TRANSCRIPTIONAL REGULATOR RUTR"/>
    <property type="match status" value="1"/>
</dbReference>
<feature type="domain" description="HTH tetR-type" evidence="5">
    <location>
        <begin position="13"/>
        <end position="72"/>
    </location>
</feature>